<dbReference type="Gene3D" id="1.20.58.1710">
    <property type="match status" value="1"/>
</dbReference>
<name>A0AAJ0LWP4_9PEZI</name>
<feature type="compositionally biased region" description="Acidic residues" evidence="10">
    <location>
        <begin position="178"/>
        <end position="192"/>
    </location>
</feature>
<feature type="region of interest" description="Disordered" evidence="10">
    <location>
        <begin position="173"/>
        <end position="220"/>
    </location>
</feature>
<dbReference type="InterPro" id="IPR019364">
    <property type="entry name" value="Mediatior_Med8_fun/met"/>
</dbReference>
<dbReference type="Gene3D" id="6.10.250.2610">
    <property type="match status" value="1"/>
</dbReference>
<dbReference type="EMBL" id="JAWDJX010000002">
    <property type="protein sequence ID" value="KAK3057921.1"/>
    <property type="molecule type" value="Genomic_DNA"/>
</dbReference>
<evidence type="ECO:0000256" key="8">
    <source>
        <dbReference type="ARBA" id="ARBA00031261"/>
    </source>
</evidence>
<sequence>MSLSQDQIRSIDHLRQRLSQLSTSIASLRTNLERDEPLPTWPSLQSSAAALSFNLNQLNETFTTHALLLRQAHAYPLPNFPGHTQEALLGQLLRKKMEPGVERWVEEHTITAANGHSGDAIKDSEWRDLWSWAAPTSQGIVGPMLEEDGAFGDDFTIAERKAGVEGVVTGLKRKLDGESDSEEDDEDENDEGGGEKMEDVMPSNGVKGEEGVDPSLPPLSLESILRFTTTGERPPELRMGGRLCL</sequence>
<dbReference type="Proteomes" id="UP001271007">
    <property type="component" value="Unassembled WGS sequence"/>
</dbReference>
<gene>
    <name evidence="9 11" type="primary">MED8</name>
    <name evidence="11" type="ORF">LTR09_000997</name>
</gene>
<evidence type="ECO:0000256" key="6">
    <source>
        <dbReference type="ARBA" id="ARBA00023163"/>
    </source>
</evidence>
<evidence type="ECO:0000256" key="1">
    <source>
        <dbReference type="ARBA" id="ARBA00004123"/>
    </source>
</evidence>
<dbReference type="GO" id="GO:0070847">
    <property type="term" value="C:core mediator complex"/>
    <property type="evidence" value="ECO:0007669"/>
    <property type="project" value="TreeGrafter"/>
</dbReference>
<comment type="caution">
    <text evidence="11">The sequence shown here is derived from an EMBL/GenBank/DDBJ whole genome shotgun (WGS) entry which is preliminary data.</text>
</comment>
<dbReference type="Pfam" id="PF10232">
    <property type="entry name" value="Med8"/>
    <property type="match status" value="1"/>
</dbReference>
<evidence type="ECO:0000256" key="4">
    <source>
        <dbReference type="ARBA" id="ARBA00023015"/>
    </source>
</evidence>
<organism evidence="11 12">
    <name type="scientific">Extremus antarcticus</name>
    <dbReference type="NCBI Taxonomy" id="702011"/>
    <lineage>
        <taxon>Eukaryota</taxon>
        <taxon>Fungi</taxon>
        <taxon>Dikarya</taxon>
        <taxon>Ascomycota</taxon>
        <taxon>Pezizomycotina</taxon>
        <taxon>Dothideomycetes</taxon>
        <taxon>Dothideomycetidae</taxon>
        <taxon>Mycosphaerellales</taxon>
        <taxon>Extremaceae</taxon>
        <taxon>Extremus</taxon>
    </lineage>
</organism>
<evidence type="ECO:0000256" key="7">
    <source>
        <dbReference type="ARBA" id="ARBA00023242"/>
    </source>
</evidence>
<keyword evidence="12" id="KW-1185">Reference proteome</keyword>
<proteinExistence type="inferred from homology"/>
<protein>
    <recommendedName>
        <fullName evidence="3 9">Mediator of RNA polymerase II transcription subunit 8</fullName>
    </recommendedName>
    <alternativeName>
        <fullName evidence="8 9">Mediator complex subunit 8</fullName>
    </alternativeName>
</protein>
<evidence type="ECO:0000256" key="9">
    <source>
        <dbReference type="RuleBase" id="RU364144"/>
    </source>
</evidence>
<dbReference type="AlphaFoldDB" id="A0AAJ0LWP4"/>
<evidence type="ECO:0000256" key="5">
    <source>
        <dbReference type="ARBA" id="ARBA00023159"/>
    </source>
</evidence>
<comment type="subunit">
    <text evidence="9">Component of the Mediator complex.</text>
</comment>
<dbReference type="GO" id="GO:0000978">
    <property type="term" value="F:RNA polymerase II cis-regulatory region sequence-specific DNA binding"/>
    <property type="evidence" value="ECO:0007669"/>
    <property type="project" value="TreeGrafter"/>
</dbReference>
<comment type="subcellular location">
    <subcellularLocation>
        <location evidence="1 9">Nucleus</location>
    </subcellularLocation>
</comment>
<comment type="function">
    <text evidence="9">Component of the Mediator complex, a coactivator involved in the regulated transcription of nearly all RNA polymerase II-dependent genes. Mediator functions as a bridge to convey information from gene-specific regulatory proteins to the basal RNA polymerase II transcription machinery. Mediator is recruited to promoters by direct interactions with regulatory proteins and serves as a scaffold for the assembly of a functional preinitiation complex with RNA polymerase II and the general transcription factors.</text>
</comment>
<evidence type="ECO:0000313" key="12">
    <source>
        <dbReference type="Proteomes" id="UP001271007"/>
    </source>
</evidence>
<dbReference type="GO" id="GO:0016592">
    <property type="term" value="C:mediator complex"/>
    <property type="evidence" value="ECO:0007669"/>
    <property type="project" value="InterPro"/>
</dbReference>
<dbReference type="PANTHER" id="PTHR13074:SF9">
    <property type="entry name" value="MEDIATOR OF RNA POLYMERASE II TRANSCRIPTION SUBUNIT 8"/>
    <property type="match status" value="1"/>
</dbReference>
<feature type="region of interest" description="Disordered" evidence="10">
    <location>
        <begin position="226"/>
        <end position="245"/>
    </location>
</feature>
<dbReference type="PANTHER" id="PTHR13074">
    <property type="entry name" value="MEDIATOR OF RNA POLYMERASE II TRANSCRIPTION SUBUNIT 8"/>
    <property type="match status" value="1"/>
</dbReference>
<keyword evidence="5 9" id="KW-0010">Activator</keyword>
<reference evidence="11" key="1">
    <citation type="submission" date="2023-04" db="EMBL/GenBank/DDBJ databases">
        <title>Black Yeasts Isolated from many extreme environments.</title>
        <authorList>
            <person name="Coleine C."/>
            <person name="Stajich J.E."/>
            <person name="Selbmann L."/>
        </authorList>
    </citation>
    <scope>NUCLEOTIDE SEQUENCE</scope>
    <source>
        <strain evidence="11">CCFEE 5312</strain>
    </source>
</reference>
<accession>A0AAJ0LWP4</accession>
<evidence type="ECO:0000256" key="2">
    <source>
        <dbReference type="ARBA" id="ARBA00005716"/>
    </source>
</evidence>
<keyword evidence="7 9" id="KW-0539">Nucleus</keyword>
<dbReference type="GO" id="GO:0003712">
    <property type="term" value="F:transcription coregulator activity"/>
    <property type="evidence" value="ECO:0007669"/>
    <property type="project" value="InterPro"/>
</dbReference>
<evidence type="ECO:0000256" key="3">
    <source>
        <dbReference type="ARBA" id="ARBA00020637"/>
    </source>
</evidence>
<comment type="similarity">
    <text evidence="2 9">Belongs to the Mediator complex subunit 8 family.</text>
</comment>
<keyword evidence="6 9" id="KW-0804">Transcription</keyword>
<keyword evidence="4 9" id="KW-0805">Transcription regulation</keyword>
<dbReference type="GO" id="GO:0006357">
    <property type="term" value="P:regulation of transcription by RNA polymerase II"/>
    <property type="evidence" value="ECO:0007669"/>
    <property type="project" value="InterPro"/>
</dbReference>
<evidence type="ECO:0000313" key="11">
    <source>
        <dbReference type="EMBL" id="KAK3057921.1"/>
    </source>
</evidence>
<evidence type="ECO:0000256" key="10">
    <source>
        <dbReference type="SAM" id="MobiDB-lite"/>
    </source>
</evidence>